<dbReference type="GO" id="GO:0005886">
    <property type="term" value="C:plasma membrane"/>
    <property type="evidence" value="ECO:0007669"/>
    <property type="project" value="UniProtKB-SubCell"/>
</dbReference>
<keyword evidence="10" id="KW-1185">Reference proteome</keyword>
<dbReference type="Pfam" id="PF00528">
    <property type="entry name" value="BPD_transp_1"/>
    <property type="match status" value="1"/>
</dbReference>
<evidence type="ECO:0000256" key="2">
    <source>
        <dbReference type="ARBA" id="ARBA00022448"/>
    </source>
</evidence>
<comment type="caution">
    <text evidence="9">The sequence shown here is derived from an EMBL/GenBank/DDBJ whole genome shotgun (WGS) entry which is preliminary data.</text>
</comment>
<keyword evidence="2" id="KW-0813">Transport</keyword>
<evidence type="ECO:0000259" key="8">
    <source>
        <dbReference type="Pfam" id="PF00528"/>
    </source>
</evidence>
<evidence type="ECO:0000313" key="10">
    <source>
        <dbReference type="Proteomes" id="UP000324853"/>
    </source>
</evidence>
<keyword evidence="6 7" id="KW-0472">Membrane</keyword>
<keyword evidence="3" id="KW-1003">Cell membrane</keyword>
<feature type="domain" description="ABC transmembrane type-1" evidence="8">
    <location>
        <begin position="12"/>
        <end position="134"/>
    </location>
</feature>
<dbReference type="OrthoDB" id="9807402at2"/>
<dbReference type="CDD" id="cd06261">
    <property type="entry name" value="TM_PBP2"/>
    <property type="match status" value="1"/>
</dbReference>
<evidence type="ECO:0000256" key="5">
    <source>
        <dbReference type="ARBA" id="ARBA00022989"/>
    </source>
</evidence>
<name>A0A5S4VZB1_9BRAD</name>
<keyword evidence="5 7" id="KW-1133">Transmembrane helix</keyword>
<evidence type="ECO:0000313" key="9">
    <source>
        <dbReference type="EMBL" id="TYL70914.1"/>
    </source>
</evidence>
<reference evidence="9 10" key="1">
    <citation type="submission" date="2019-08" db="EMBL/GenBank/DDBJ databases">
        <title>Bradyrhizobium hipponensis sp. nov., a rhizobium isolated from a Lupinus angustifolius root nodule in Tunisia.</title>
        <authorList>
            <person name="Off K."/>
            <person name="Rejili M."/>
            <person name="Mars M."/>
            <person name="Brachmann A."/>
            <person name="Marin M."/>
        </authorList>
    </citation>
    <scope>NUCLEOTIDE SEQUENCE [LARGE SCALE GENOMIC DNA]</scope>
    <source>
        <strain evidence="9 10">CTAW11</strain>
    </source>
</reference>
<proteinExistence type="predicted"/>
<evidence type="ECO:0000256" key="1">
    <source>
        <dbReference type="ARBA" id="ARBA00004651"/>
    </source>
</evidence>
<accession>A0A5S4VZB1</accession>
<dbReference type="InterPro" id="IPR000515">
    <property type="entry name" value="MetI-like"/>
</dbReference>
<comment type="subcellular location">
    <subcellularLocation>
        <location evidence="1">Cell membrane</location>
        <topology evidence="1">Multi-pass membrane protein</topology>
    </subcellularLocation>
</comment>
<protein>
    <submittedName>
        <fullName evidence="9">ABC transporter permease</fullName>
    </submittedName>
</protein>
<dbReference type="Proteomes" id="UP000324853">
    <property type="component" value="Unassembled WGS sequence"/>
</dbReference>
<dbReference type="PANTHER" id="PTHR43163:SF6">
    <property type="entry name" value="DIPEPTIDE TRANSPORT SYSTEM PERMEASE PROTEIN DPPB-RELATED"/>
    <property type="match status" value="1"/>
</dbReference>
<dbReference type="GO" id="GO:0071916">
    <property type="term" value="F:dipeptide transmembrane transporter activity"/>
    <property type="evidence" value="ECO:0007669"/>
    <property type="project" value="TreeGrafter"/>
</dbReference>
<keyword evidence="4 7" id="KW-0812">Transmembrane</keyword>
<dbReference type="PANTHER" id="PTHR43163">
    <property type="entry name" value="DIPEPTIDE TRANSPORT SYSTEM PERMEASE PROTEIN DPPB-RELATED"/>
    <property type="match status" value="1"/>
</dbReference>
<organism evidence="9 10">
    <name type="scientific">Bradyrhizobium cytisi</name>
    <dbReference type="NCBI Taxonomy" id="515489"/>
    <lineage>
        <taxon>Bacteria</taxon>
        <taxon>Pseudomonadati</taxon>
        <taxon>Pseudomonadota</taxon>
        <taxon>Alphaproteobacteria</taxon>
        <taxon>Hyphomicrobiales</taxon>
        <taxon>Nitrobacteraceae</taxon>
        <taxon>Bradyrhizobium</taxon>
    </lineage>
</organism>
<sequence length="207" mass="22437">MGVLRAVILSLPAGICSVIYRRRFADYGATVLSVAAVAILVWCGVITILLLGMESRWLPVQVYVPFSDCLPGWLAHIILPAMALAVTSCALLMRQTRSAMLEVVAEDHVGTARAKSMPNAVVIWVHWLRNALLPPYDIAGSADRASLCWGGRHSNASRHPQFEQLYRTGDLSARFCGRAGRSAVFGAERADCDIVCASLVPGIRYGV</sequence>
<evidence type="ECO:0000256" key="4">
    <source>
        <dbReference type="ARBA" id="ARBA00022692"/>
    </source>
</evidence>
<evidence type="ECO:0000256" key="7">
    <source>
        <dbReference type="SAM" id="Phobius"/>
    </source>
</evidence>
<gene>
    <name evidence="9" type="ORF">FXB38_40900</name>
</gene>
<dbReference type="AlphaFoldDB" id="A0A5S4VZB1"/>
<feature type="transmembrane region" description="Helical" evidence="7">
    <location>
        <begin position="31"/>
        <end position="53"/>
    </location>
</feature>
<feature type="transmembrane region" description="Helical" evidence="7">
    <location>
        <begin position="73"/>
        <end position="93"/>
    </location>
</feature>
<dbReference type="EMBL" id="VSSR01000121">
    <property type="protein sequence ID" value="TYL70914.1"/>
    <property type="molecule type" value="Genomic_DNA"/>
</dbReference>
<evidence type="ECO:0000256" key="6">
    <source>
        <dbReference type="ARBA" id="ARBA00023136"/>
    </source>
</evidence>
<evidence type="ECO:0000256" key="3">
    <source>
        <dbReference type="ARBA" id="ARBA00022475"/>
    </source>
</evidence>